<evidence type="ECO:0000313" key="2">
    <source>
        <dbReference type="WBParaSite" id="maker-uti_cns_0000954-snap-gene-0.2-mRNA-1"/>
    </source>
</evidence>
<name>A0A1I8G6U0_9PLAT</name>
<protein>
    <submittedName>
        <fullName evidence="2">IMS_C domain-containing protein</fullName>
    </submittedName>
</protein>
<evidence type="ECO:0000313" key="1">
    <source>
        <dbReference type="Proteomes" id="UP000095280"/>
    </source>
</evidence>
<dbReference type="WBParaSite" id="maker-uti_cns_0000954-snap-gene-0.2-mRNA-1">
    <property type="protein sequence ID" value="maker-uti_cns_0000954-snap-gene-0.2-mRNA-1"/>
    <property type="gene ID" value="maker-uti_cns_0000954-snap-gene-0.2"/>
</dbReference>
<dbReference type="Proteomes" id="UP000095280">
    <property type="component" value="Unplaced"/>
</dbReference>
<proteinExistence type="predicted"/>
<dbReference type="AlphaFoldDB" id="A0A1I8G6U0"/>
<accession>A0A1I8G6U0</accession>
<organism evidence="1 2">
    <name type="scientific">Macrostomum lignano</name>
    <dbReference type="NCBI Taxonomy" id="282301"/>
    <lineage>
        <taxon>Eukaryota</taxon>
        <taxon>Metazoa</taxon>
        <taxon>Spiralia</taxon>
        <taxon>Lophotrochozoa</taxon>
        <taxon>Platyhelminthes</taxon>
        <taxon>Rhabditophora</taxon>
        <taxon>Macrostomorpha</taxon>
        <taxon>Macrostomida</taxon>
        <taxon>Macrostomidae</taxon>
        <taxon>Macrostomum</taxon>
    </lineage>
</organism>
<sequence length="155" mass="16535">ISASQSEPDLGGGCEVEQRESAGALPVAPGADLVWLAELPDLVADVAADLQQVRPDQVAVSVRLASFHARFSAPGSRWPPENSSATGHELEIRRSQEIGCCCWCCCCCCCCCCWLWSLPAAPRCARRLRAPTAATADGARASRLPPSCRCSIFSR</sequence>
<keyword evidence="1" id="KW-1185">Reference proteome</keyword>
<reference evidence="2" key="1">
    <citation type="submission" date="2016-11" db="UniProtKB">
        <authorList>
            <consortium name="WormBaseParasite"/>
        </authorList>
    </citation>
    <scope>IDENTIFICATION</scope>
</reference>